<evidence type="ECO:0000256" key="5">
    <source>
        <dbReference type="ARBA" id="ARBA00022801"/>
    </source>
</evidence>
<dbReference type="Pfam" id="PF10502">
    <property type="entry name" value="Peptidase_S26"/>
    <property type="match status" value="1"/>
</dbReference>
<dbReference type="PANTHER" id="PTHR43390:SF1">
    <property type="entry name" value="CHLOROPLAST PROCESSING PEPTIDASE"/>
    <property type="match status" value="1"/>
</dbReference>
<dbReference type="EMBL" id="JAUSUG010000022">
    <property type="protein sequence ID" value="MDQ0257012.1"/>
    <property type="molecule type" value="Genomic_DNA"/>
</dbReference>
<keyword evidence="6" id="KW-0645">Protease</keyword>
<gene>
    <name evidence="8" type="ORF">J2S74_004457</name>
</gene>
<evidence type="ECO:0000259" key="7">
    <source>
        <dbReference type="Pfam" id="PF10502"/>
    </source>
</evidence>
<dbReference type="InterPro" id="IPR036286">
    <property type="entry name" value="LexA/Signal_pep-like_sf"/>
</dbReference>
<keyword evidence="6" id="KW-0812">Transmembrane</keyword>
<dbReference type="SUPFAM" id="SSF51306">
    <property type="entry name" value="LexA/Signal peptidase"/>
    <property type="match status" value="1"/>
</dbReference>
<accession>A0ABU0A0J4</accession>
<comment type="subcellular location">
    <subcellularLocation>
        <location evidence="2">Cell membrane</location>
        <topology evidence="2">Single-pass type II membrane protein</topology>
    </subcellularLocation>
    <subcellularLocation>
        <location evidence="6">Membrane</location>
        <topology evidence="6">Single-pass type II membrane protein</topology>
    </subcellularLocation>
</comment>
<dbReference type="InterPro" id="IPR019758">
    <property type="entry name" value="Pept_S26A_signal_pept_1_CS"/>
</dbReference>
<keyword evidence="6" id="KW-1133">Transmembrane helix</keyword>
<protein>
    <recommendedName>
        <fullName evidence="4 6">Signal peptidase I</fullName>
        <ecNumber evidence="4 6">3.4.21.89</ecNumber>
    </recommendedName>
</protein>
<dbReference type="CDD" id="cd06530">
    <property type="entry name" value="S26_SPase_I"/>
    <property type="match status" value="1"/>
</dbReference>
<evidence type="ECO:0000256" key="3">
    <source>
        <dbReference type="ARBA" id="ARBA00009370"/>
    </source>
</evidence>
<keyword evidence="5 6" id="KW-0378">Hydrolase</keyword>
<evidence type="ECO:0000256" key="4">
    <source>
        <dbReference type="ARBA" id="ARBA00013208"/>
    </source>
</evidence>
<feature type="domain" description="Peptidase S26" evidence="7">
    <location>
        <begin position="23"/>
        <end position="188"/>
    </location>
</feature>
<evidence type="ECO:0000256" key="6">
    <source>
        <dbReference type="RuleBase" id="RU362042"/>
    </source>
</evidence>
<dbReference type="Proteomes" id="UP001230005">
    <property type="component" value="Unassembled WGS sequence"/>
</dbReference>
<comment type="similarity">
    <text evidence="3 6">Belongs to the peptidase S26 family.</text>
</comment>
<evidence type="ECO:0000256" key="1">
    <source>
        <dbReference type="ARBA" id="ARBA00000677"/>
    </source>
</evidence>
<feature type="transmembrane region" description="Helical" evidence="6">
    <location>
        <begin position="28"/>
        <end position="49"/>
    </location>
</feature>
<evidence type="ECO:0000313" key="8">
    <source>
        <dbReference type="EMBL" id="MDQ0257012.1"/>
    </source>
</evidence>
<dbReference type="InterPro" id="IPR019533">
    <property type="entry name" value="Peptidase_S26"/>
</dbReference>
<dbReference type="Gene3D" id="2.10.109.10">
    <property type="entry name" value="Umud Fragment, subunit A"/>
    <property type="match status" value="1"/>
</dbReference>
<dbReference type="PANTHER" id="PTHR43390">
    <property type="entry name" value="SIGNAL PEPTIDASE I"/>
    <property type="match status" value="1"/>
</dbReference>
<dbReference type="NCBIfam" id="TIGR02227">
    <property type="entry name" value="sigpep_I_bact"/>
    <property type="match status" value="1"/>
</dbReference>
<dbReference type="InterPro" id="IPR000223">
    <property type="entry name" value="Pept_S26A_signal_pept_1"/>
</dbReference>
<sequence length="197" mass="22922">MEMEGQVYESEVENKINWKKEIWSWTKTFIVVILVVSIVRGFFFTNYIVYGQSMMPTIEDGERIIVNKIGYEMNEPDRFDLIIFHATQDTDYIKRVIGLPGDTIEYKDDVLYVNDVAVREEFLASHRDAYTTGLFTENFTLESVTGSSIVPEDHVFVLGDNRRNSIDSRHIGFVEFKEIVGKANLAYWPPKNLRIFN</sequence>
<organism evidence="8 9">
    <name type="scientific">Evansella vedderi</name>
    <dbReference type="NCBI Taxonomy" id="38282"/>
    <lineage>
        <taxon>Bacteria</taxon>
        <taxon>Bacillati</taxon>
        <taxon>Bacillota</taxon>
        <taxon>Bacilli</taxon>
        <taxon>Bacillales</taxon>
        <taxon>Bacillaceae</taxon>
        <taxon>Evansella</taxon>
    </lineage>
</organism>
<dbReference type="PRINTS" id="PR00727">
    <property type="entry name" value="LEADERPTASE"/>
</dbReference>
<keyword evidence="9" id="KW-1185">Reference proteome</keyword>
<dbReference type="InterPro" id="IPR019757">
    <property type="entry name" value="Pept_S26A_signal_pept_1_Lys-AS"/>
</dbReference>
<reference evidence="8 9" key="1">
    <citation type="submission" date="2023-07" db="EMBL/GenBank/DDBJ databases">
        <title>Genomic Encyclopedia of Type Strains, Phase IV (KMG-IV): sequencing the most valuable type-strain genomes for metagenomic binning, comparative biology and taxonomic classification.</title>
        <authorList>
            <person name="Goeker M."/>
        </authorList>
    </citation>
    <scope>NUCLEOTIDE SEQUENCE [LARGE SCALE GENOMIC DNA]</scope>
    <source>
        <strain evidence="8 9">DSM 9768</strain>
    </source>
</reference>
<evidence type="ECO:0000313" key="9">
    <source>
        <dbReference type="Proteomes" id="UP001230005"/>
    </source>
</evidence>
<comment type="catalytic activity">
    <reaction evidence="1 6">
        <text>Cleavage of hydrophobic, N-terminal signal or leader sequences from secreted and periplasmic proteins.</text>
        <dbReference type="EC" id="3.4.21.89"/>
    </reaction>
</comment>
<dbReference type="RefSeq" id="WP_307330060.1">
    <property type="nucleotide sequence ID" value="NZ_JAUSUG010000022.1"/>
</dbReference>
<proteinExistence type="inferred from homology"/>
<comment type="caution">
    <text evidence="8">The sequence shown here is derived from an EMBL/GenBank/DDBJ whole genome shotgun (WGS) entry which is preliminary data.</text>
</comment>
<evidence type="ECO:0000256" key="2">
    <source>
        <dbReference type="ARBA" id="ARBA00004401"/>
    </source>
</evidence>
<dbReference type="EC" id="3.4.21.89" evidence="4 6"/>
<dbReference type="PROSITE" id="PS00760">
    <property type="entry name" value="SPASE_I_2"/>
    <property type="match status" value="1"/>
</dbReference>
<dbReference type="GO" id="GO:0009003">
    <property type="term" value="F:signal peptidase activity"/>
    <property type="evidence" value="ECO:0007669"/>
    <property type="project" value="UniProtKB-EC"/>
</dbReference>
<keyword evidence="6" id="KW-0472">Membrane</keyword>
<dbReference type="PROSITE" id="PS00761">
    <property type="entry name" value="SPASE_I_3"/>
    <property type="match status" value="1"/>
</dbReference>
<name>A0ABU0A0J4_9BACI</name>